<dbReference type="SUPFAM" id="SSF53649">
    <property type="entry name" value="Alkaline phosphatase-like"/>
    <property type="match status" value="1"/>
</dbReference>
<accession>A0A4S4C143</accession>
<feature type="domain" description="Sulfatase N-terminal" evidence="1">
    <location>
        <begin position="334"/>
        <end position="570"/>
    </location>
</feature>
<dbReference type="Pfam" id="PF00884">
    <property type="entry name" value="Sulfatase"/>
    <property type="match status" value="1"/>
</dbReference>
<organism evidence="2 3">
    <name type="scientific">Cohnella fermenti</name>
    <dbReference type="NCBI Taxonomy" id="2565925"/>
    <lineage>
        <taxon>Bacteria</taxon>
        <taxon>Bacillati</taxon>
        <taxon>Bacillota</taxon>
        <taxon>Bacilli</taxon>
        <taxon>Bacillales</taxon>
        <taxon>Paenibacillaceae</taxon>
        <taxon>Cohnella</taxon>
    </lineage>
</organism>
<dbReference type="OrthoDB" id="9786100at2"/>
<dbReference type="EMBL" id="SSOB01000010">
    <property type="protein sequence ID" value="THF80789.1"/>
    <property type="molecule type" value="Genomic_DNA"/>
</dbReference>
<dbReference type="InterPro" id="IPR017850">
    <property type="entry name" value="Alkaline_phosphatase_core_sf"/>
</dbReference>
<evidence type="ECO:0000313" key="3">
    <source>
        <dbReference type="Proteomes" id="UP000310636"/>
    </source>
</evidence>
<dbReference type="InterPro" id="IPR000917">
    <property type="entry name" value="Sulfatase_N"/>
</dbReference>
<dbReference type="Gene3D" id="3.40.50.720">
    <property type="entry name" value="NAD(P)-binding Rossmann-like Domain"/>
    <property type="match status" value="1"/>
</dbReference>
<evidence type="ECO:0000313" key="2">
    <source>
        <dbReference type="EMBL" id="THF80789.1"/>
    </source>
</evidence>
<keyword evidence="3" id="KW-1185">Reference proteome</keyword>
<dbReference type="Gene3D" id="3.40.720.10">
    <property type="entry name" value="Alkaline Phosphatase, subunit A"/>
    <property type="match status" value="1"/>
</dbReference>
<dbReference type="Proteomes" id="UP000310636">
    <property type="component" value="Unassembled WGS sequence"/>
</dbReference>
<name>A0A4S4C143_9BACL</name>
<dbReference type="AlphaFoldDB" id="A0A4S4C143"/>
<reference evidence="2 3" key="1">
    <citation type="submission" date="2019-04" db="EMBL/GenBank/DDBJ databases">
        <title>Cohnella sp. nov. isolated from preserved vegetables.</title>
        <authorList>
            <person name="Lin S.-Y."/>
            <person name="Hung M.-H."/>
            <person name="Young C.-C."/>
        </authorList>
    </citation>
    <scope>NUCLEOTIDE SEQUENCE [LARGE SCALE GENOMIC DNA]</scope>
    <source>
        <strain evidence="2 3">CC-MHH1044</strain>
    </source>
</reference>
<sequence>MIYNTALLENKIIVVFGAGRASTETIMELVAAGWIPQCCIDNDPQKWGGNIEGIQIQSVEWLKNNKEKRMLIIIASMYYAEMAKQLSEIGFCENIDFISYKHLTTLNGYLKYIAVTNGLEYTNKSYYVKYLYRYLKFEGKHQKVAIWGGSEHTQRIFASLENLNINLIVDPDYQNLDPIGGIEVKSVNALIEEAPDVVLISSYEDRQRIKEYIRTNFSNIDCLDIYDIFEGVVEFKEPFHSWLQTRYQPYIEMKMLVSQINQPGLEKKILQYTYCQLLAFLLHIKDFERFEMYVHRYEMVDKEDARRFLKIIDEIKDMLHNANKRAANRTTKDLLLFVIDSLRYEDVDKLSYLKDLRQHSIQFNRAYSVSTYTSASYRGMFSETLHDGNDYSYKEIDGSTSSLLSWLNDHNYKTFTHGGVKISGVENFINVAYPGNIMHPMTFRWWDAFCQLVDCEDPQAHIINISEAHFPFMCCNDSPTLNLTYNVYYSYNDPTRDVSGSIRQLDESISFINHQLNRISQYFASNTTLVFCSDHGTKVGGPVGHVVTCEEDIIHVPLIINSPNTEPEIITSLFSLKRLCDLIKGLLQDNQIEEELFSDHVVVERGPIYFEMYSNDPNFSANAGSWMKAFKMVRNDSFKYILFQDGEEWFFNLPNEKNNEINNVEYLGALEDLRKKVSDYFPYVVD</sequence>
<protein>
    <recommendedName>
        <fullName evidence="1">Sulfatase N-terminal domain-containing protein</fullName>
    </recommendedName>
</protein>
<comment type="caution">
    <text evidence="2">The sequence shown here is derived from an EMBL/GenBank/DDBJ whole genome shotgun (WGS) entry which is preliminary data.</text>
</comment>
<evidence type="ECO:0000259" key="1">
    <source>
        <dbReference type="Pfam" id="PF00884"/>
    </source>
</evidence>
<dbReference type="RefSeq" id="WP_136369628.1">
    <property type="nucleotide sequence ID" value="NZ_SSOB01000010.1"/>
</dbReference>
<proteinExistence type="predicted"/>
<gene>
    <name evidence="2" type="ORF">E6C55_09910</name>
</gene>